<feature type="chain" id="PRO_5026685550" description="Lipocalin-like domain-containing protein" evidence="1">
    <location>
        <begin position="21"/>
        <end position="199"/>
    </location>
</feature>
<organism evidence="2 3">
    <name type="scientific">Spirosoma agri</name>
    <dbReference type="NCBI Taxonomy" id="1987381"/>
    <lineage>
        <taxon>Bacteria</taxon>
        <taxon>Pseudomonadati</taxon>
        <taxon>Bacteroidota</taxon>
        <taxon>Cytophagia</taxon>
        <taxon>Cytophagales</taxon>
        <taxon>Cytophagaceae</taxon>
        <taxon>Spirosoma</taxon>
    </lineage>
</organism>
<accession>A0A6M0IQ29</accession>
<dbReference type="AlphaFoldDB" id="A0A6M0IQ29"/>
<dbReference type="EMBL" id="JAAGNZ010000004">
    <property type="protein sequence ID" value="NEU70378.1"/>
    <property type="molecule type" value="Genomic_DNA"/>
</dbReference>
<comment type="caution">
    <text evidence="2">The sequence shown here is derived from an EMBL/GenBank/DDBJ whole genome shotgun (WGS) entry which is preliminary data.</text>
</comment>
<reference evidence="2 3" key="1">
    <citation type="submission" date="2020-02" db="EMBL/GenBank/DDBJ databases">
        <title>Draft genome sequence of two Spirosoma agri KCTC 52727 and Spirosoma terrae KCTC 52035.</title>
        <authorList>
            <person name="Rojas J."/>
            <person name="Ambika Manirajan B."/>
            <person name="Ratering S."/>
            <person name="Suarez C."/>
            <person name="Schnell S."/>
        </authorList>
    </citation>
    <scope>NUCLEOTIDE SEQUENCE [LARGE SCALE GENOMIC DNA]</scope>
    <source>
        <strain evidence="2 3">KCTC 52727</strain>
    </source>
</reference>
<protein>
    <recommendedName>
        <fullName evidence="4">Lipocalin-like domain-containing protein</fullName>
    </recommendedName>
</protein>
<proteinExistence type="predicted"/>
<dbReference type="RefSeq" id="WP_164043685.1">
    <property type="nucleotide sequence ID" value="NZ_JAAGNZ010000004.1"/>
</dbReference>
<dbReference type="PROSITE" id="PS51257">
    <property type="entry name" value="PROKAR_LIPOPROTEIN"/>
    <property type="match status" value="1"/>
</dbReference>
<keyword evidence="1" id="KW-0732">Signal</keyword>
<name>A0A6M0IQ29_9BACT</name>
<evidence type="ECO:0008006" key="4">
    <source>
        <dbReference type="Google" id="ProtNLM"/>
    </source>
</evidence>
<evidence type="ECO:0000313" key="3">
    <source>
        <dbReference type="Proteomes" id="UP000477386"/>
    </source>
</evidence>
<sequence length="199" mass="22700">MTYRPKKKLTCWAYSLLSLACWQCAPDALPQIDYDQRAAQLMTDLKPQLVGTWKLRQVHVSPNGPNRINRLNLSKDSTFQDVALLTIVPAASPRQTPVDARYSDYDGTLQYKTKTYPVQFNTWPGPRVYSPSQQGPQAFLLFSFHFPNGTRFPEAEETFLENLGLINETFSLETTAGQPTMQWVGLNRGIQRIDFVRQP</sequence>
<evidence type="ECO:0000313" key="2">
    <source>
        <dbReference type="EMBL" id="NEU70378.1"/>
    </source>
</evidence>
<keyword evidence="3" id="KW-1185">Reference proteome</keyword>
<gene>
    <name evidence="2" type="ORF">GK091_26120</name>
</gene>
<feature type="signal peptide" evidence="1">
    <location>
        <begin position="1"/>
        <end position="20"/>
    </location>
</feature>
<dbReference type="Proteomes" id="UP000477386">
    <property type="component" value="Unassembled WGS sequence"/>
</dbReference>
<evidence type="ECO:0000256" key="1">
    <source>
        <dbReference type="SAM" id="SignalP"/>
    </source>
</evidence>